<protein>
    <recommendedName>
        <fullName evidence="4">Ig-like domain-containing protein</fullName>
    </recommendedName>
</protein>
<feature type="signal peptide" evidence="1">
    <location>
        <begin position="1"/>
        <end position="30"/>
    </location>
</feature>
<evidence type="ECO:0000256" key="1">
    <source>
        <dbReference type="SAM" id="SignalP"/>
    </source>
</evidence>
<comment type="caution">
    <text evidence="2">The sequence shown here is derived from an EMBL/GenBank/DDBJ whole genome shotgun (WGS) entry which is preliminary data.</text>
</comment>
<evidence type="ECO:0008006" key="4">
    <source>
        <dbReference type="Google" id="ProtNLM"/>
    </source>
</evidence>
<dbReference type="PROSITE" id="PS51257">
    <property type="entry name" value="PROKAR_LIPOPROTEIN"/>
    <property type="match status" value="1"/>
</dbReference>
<proteinExistence type="predicted"/>
<dbReference type="AlphaFoldDB" id="A0A3N1ZYX8"/>
<keyword evidence="1" id="KW-0732">Signal</keyword>
<dbReference type="RefSeq" id="WP_123576180.1">
    <property type="nucleotide sequence ID" value="NZ_RKHG01000001.1"/>
</dbReference>
<gene>
    <name evidence="2" type="ORF">EDD41_2605</name>
</gene>
<dbReference type="EMBL" id="RKHG01000001">
    <property type="protein sequence ID" value="ROR55342.1"/>
    <property type="molecule type" value="Genomic_DNA"/>
</dbReference>
<name>A0A3N1ZYX8_9ACTN</name>
<sequence>MTTFPRTAITLAACAALSLWMAGCSSDEKAADSASAVPQVSAPPLPKEPTFAKTPAGAVGDVKLVSCGLEKGEQTAKLELTNSAKAKRDYSIMVIWLKNDSGTPRGSALAKQLDAAPGKKIELSAKAKVVEKSDRCVLKVLAGEVK</sequence>
<feature type="chain" id="PRO_5018150558" description="Ig-like domain-containing protein" evidence="1">
    <location>
        <begin position="31"/>
        <end position="146"/>
    </location>
</feature>
<evidence type="ECO:0000313" key="3">
    <source>
        <dbReference type="Proteomes" id="UP000275749"/>
    </source>
</evidence>
<organism evidence="2 3">
    <name type="scientific">Luteococcus japonicus</name>
    <dbReference type="NCBI Taxonomy" id="33984"/>
    <lineage>
        <taxon>Bacteria</taxon>
        <taxon>Bacillati</taxon>
        <taxon>Actinomycetota</taxon>
        <taxon>Actinomycetes</taxon>
        <taxon>Propionibacteriales</taxon>
        <taxon>Propionibacteriaceae</taxon>
        <taxon>Luteococcus</taxon>
    </lineage>
</organism>
<reference evidence="2 3" key="1">
    <citation type="submission" date="2018-11" db="EMBL/GenBank/DDBJ databases">
        <title>Sequencing the genomes of 1000 actinobacteria strains.</title>
        <authorList>
            <person name="Klenk H.-P."/>
        </authorList>
    </citation>
    <scope>NUCLEOTIDE SEQUENCE [LARGE SCALE GENOMIC DNA]</scope>
    <source>
        <strain evidence="2 3">DSM 10546</strain>
    </source>
</reference>
<accession>A0A3N1ZYX8</accession>
<dbReference type="Proteomes" id="UP000275749">
    <property type="component" value="Unassembled WGS sequence"/>
</dbReference>
<evidence type="ECO:0000313" key="2">
    <source>
        <dbReference type="EMBL" id="ROR55342.1"/>
    </source>
</evidence>